<proteinExistence type="inferred from homology"/>
<dbReference type="Proteomes" id="UP000739565">
    <property type="component" value="Unassembled WGS sequence"/>
</dbReference>
<dbReference type="PANTHER" id="PTHR42928">
    <property type="entry name" value="TRICARBOXYLATE-BINDING PROTEIN"/>
    <property type="match status" value="1"/>
</dbReference>
<accession>A0A953N971</accession>
<dbReference type="InterPro" id="IPR042100">
    <property type="entry name" value="Bug_dom1"/>
</dbReference>
<dbReference type="Pfam" id="PF03401">
    <property type="entry name" value="TctC"/>
    <property type="match status" value="1"/>
</dbReference>
<feature type="chain" id="PRO_5037176895" evidence="2">
    <location>
        <begin position="20"/>
        <end position="320"/>
    </location>
</feature>
<comment type="caution">
    <text evidence="3">The sequence shown here is derived from an EMBL/GenBank/DDBJ whole genome shotgun (WGS) entry which is preliminary data.</text>
</comment>
<dbReference type="PIRSF" id="PIRSF017082">
    <property type="entry name" value="YflP"/>
    <property type="match status" value="1"/>
</dbReference>
<dbReference type="Gene3D" id="3.40.190.10">
    <property type="entry name" value="Periplasmic binding protein-like II"/>
    <property type="match status" value="1"/>
</dbReference>
<name>A0A953N971_9BURK</name>
<keyword evidence="2" id="KW-0732">Signal</keyword>
<evidence type="ECO:0000313" key="3">
    <source>
        <dbReference type="EMBL" id="MBZ1350529.1"/>
    </source>
</evidence>
<evidence type="ECO:0000313" key="4">
    <source>
        <dbReference type="Proteomes" id="UP000739565"/>
    </source>
</evidence>
<dbReference type="SUPFAM" id="SSF53850">
    <property type="entry name" value="Periplasmic binding protein-like II"/>
    <property type="match status" value="1"/>
</dbReference>
<dbReference type="PANTHER" id="PTHR42928:SF5">
    <property type="entry name" value="BLR1237 PROTEIN"/>
    <property type="match status" value="1"/>
</dbReference>
<dbReference type="Gene3D" id="3.40.190.150">
    <property type="entry name" value="Bordetella uptake gene, domain 1"/>
    <property type="match status" value="1"/>
</dbReference>
<comment type="similarity">
    <text evidence="1">Belongs to the UPF0065 (bug) family.</text>
</comment>
<sequence>MFGAVMASGLVFASAVTQAQSVANYPQEPVKFVVPYPAGGVSDVSSRTIAAALGKKLGANMVIENKAGAASTVASTYVASQKPNGYTLYAAPVSIVINPALQGTVSYKPYESFTPLSMMMSSAFVLQVNKSLPVNSVKELIELIKKNPDKYAIGTSGVGSINHLAAEYFIREFGLKMVVAHYKGGMPAAQDLLGGQVQMMFSAANEAIPFVTSDKTKGLAVTSLERISTLPNLPTMNEAAGVKNFEATFWLALVAPAGMDKGLQDRISGAMRDLGTDNELRQRLSQLGIDLVTSTPEVVTANLKRDEEKWTTLIRSIKIN</sequence>
<keyword evidence="4" id="KW-1185">Reference proteome</keyword>
<reference evidence="3" key="1">
    <citation type="submission" date="2021-07" db="EMBL/GenBank/DDBJ databases">
        <title>New genus and species of the family Alcaligenaceae.</title>
        <authorList>
            <person name="Hahn M.W."/>
        </authorList>
    </citation>
    <scope>NUCLEOTIDE SEQUENCE</scope>
    <source>
        <strain evidence="3">LF4-65</strain>
    </source>
</reference>
<dbReference type="InterPro" id="IPR005064">
    <property type="entry name" value="BUG"/>
</dbReference>
<evidence type="ECO:0000256" key="2">
    <source>
        <dbReference type="SAM" id="SignalP"/>
    </source>
</evidence>
<dbReference type="CDD" id="cd07012">
    <property type="entry name" value="PBP2_Bug_TTT"/>
    <property type="match status" value="1"/>
</dbReference>
<protein>
    <submittedName>
        <fullName evidence="3">Tripartite tricarboxylate transporter substrate binding protein</fullName>
    </submittedName>
</protein>
<organism evidence="3 4">
    <name type="scientific">Zwartia hollandica</name>
    <dbReference type="NCBI Taxonomy" id="324606"/>
    <lineage>
        <taxon>Bacteria</taxon>
        <taxon>Pseudomonadati</taxon>
        <taxon>Pseudomonadota</taxon>
        <taxon>Betaproteobacteria</taxon>
        <taxon>Burkholderiales</taxon>
        <taxon>Alcaligenaceae</taxon>
        <taxon>Zwartia</taxon>
    </lineage>
</organism>
<gene>
    <name evidence="3" type="ORF">KZZ10_07700</name>
</gene>
<evidence type="ECO:0000256" key="1">
    <source>
        <dbReference type="ARBA" id="ARBA00006987"/>
    </source>
</evidence>
<dbReference type="EMBL" id="JAHXRI010000006">
    <property type="protein sequence ID" value="MBZ1350529.1"/>
    <property type="molecule type" value="Genomic_DNA"/>
</dbReference>
<feature type="signal peptide" evidence="2">
    <location>
        <begin position="1"/>
        <end position="19"/>
    </location>
</feature>
<dbReference type="AlphaFoldDB" id="A0A953N971"/>